<dbReference type="PANTHER" id="PTHR47169:SF2">
    <property type="entry name" value="OS01G0541250 PROTEIN"/>
    <property type="match status" value="1"/>
</dbReference>
<proteinExistence type="predicted"/>
<evidence type="ECO:0000313" key="1">
    <source>
        <dbReference type="EMBL" id="KAK9750225.1"/>
    </source>
</evidence>
<gene>
    <name evidence="1" type="ORF">RND81_02G181000</name>
</gene>
<accession>A0AAW1MUE5</accession>
<keyword evidence="2" id="KW-1185">Reference proteome</keyword>
<comment type="caution">
    <text evidence="1">The sequence shown here is derived from an EMBL/GenBank/DDBJ whole genome shotgun (WGS) entry which is preliminary data.</text>
</comment>
<sequence>MEMAEPKKGQLTTQDKDGILHFILANSNNGLPQNGVINEAATKWRVTRKTISKWWSRVKLKIDSGVPIHLPSHKLGNTNKPKRVINKEVKTGLSKSKRGSMQKLSKQLGVGYGTIQRWVKKGSIRKHTNALHPTLSEANKFQRFIFALGATRINMNKFKFKDMNNHVHIDEKLFYLTKTTERFIIKVMFMCAVSRPILDDNGEEAAKRSSKNRDAGVLVTKAVIKACLITKIIPAIKEKWTSGASKDIYIQQDNAKPYLNDNDLEFRAAANSDGFNVHLVFKPPNNPDLNINDLGFLGRFSHYRMRNQQTTMRSWWK</sequence>
<dbReference type="GO" id="GO:0003676">
    <property type="term" value="F:nucleic acid binding"/>
    <property type="evidence" value="ECO:0007669"/>
    <property type="project" value="InterPro"/>
</dbReference>
<dbReference type="AlphaFoldDB" id="A0AAW1MUE5"/>
<dbReference type="Gene3D" id="3.30.420.10">
    <property type="entry name" value="Ribonuclease H-like superfamily/Ribonuclease H"/>
    <property type="match status" value="1"/>
</dbReference>
<dbReference type="Proteomes" id="UP001443914">
    <property type="component" value="Unassembled WGS sequence"/>
</dbReference>
<dbReference type="PANTHER" id="PTHR47169">
    <property type="entry name" value="OS01G0541250 PROTEIN"/>
    <property type="match status" value="1"/>
</dbReference>
<name>A0AAW1MUE5_SAPOF</name>
<dbReference type="InterPro" id="IPR036397">
    <property type="entry name" value="RNaseH_sf"/>
</dbReference>
<evidence type="ECO:0008006" key="3">
    <source>
        <dbReference type="Google" id="ProtNLM"/>
    </source>
</evidence>
<protein>
    <recommendedName>
        <fullName evidence="3">Transposase</fullName>
    </recommendedName>
</protein>
<organism evidence="1 2">
    <name type="scientific">Saponaria officinalis</name>
    <name type="common">Common soapwort</name>
    <name type="synonym">Lychnis saponaria</name>
    <dbReference type="NCBI Taxonomy" id="3572"/>
    <lineage>
        <taxon>Eukaryota</taxon>
        <taxon>Viridiplantae</taxon>
        <taxon>Streptophyta</taxon>
        <taxon>Embryophyta</taxon>
        <taxon>Tracheophyta</taxon>
        <taxon>Spermatophyta</taxon>
        <taxon>Magnoliopsida</taxon>
        <taxon>eudicotyledons</taxon>
        <taxon>Gunneridae</taxon>
        <taxon>Pentapetalae</taxon>
        <taxon>Caryophyllales</taxon>
        <taxon>Caryophyllaceae</taxon>
        <taxon>Caryophylleae</taxon>
        <taxon>Saponaria</taxon>
    </lineage>
</organism>
<evidence type="ECO:0000313" key="2">
    <source>
        <dbReference type="Proteomes" id="UP001443914"/>
    </source>
</evidence>
<dbReference type="EMBL" id="JBDFQZ010000002">
    <property type="protein sequence ID" value="KAK9750225.1"/>
    <property type="molecule type" value="Genomic_DNA"/>
</dbReference>
<reference evidence="1" key="1">
    <citation type="submission" date="2024-03" db="EMBL/GenBank/DDBJ databases">
        <title>WGS assembly of Saponaria officinalis var. Norfolk2.</title>
        <authorList>
            <person name="Jenkins J."/>
            <person name="Shu S."/>
            <person name="Grimwood J."/>
            <person name="Barry K."/>
            <person name="Goodstein D."/>
            <person name="Schmutz J."/>
            <person name="Leebens-Mack J."/>
            <person name="Osbourn A."/>
        </authorList>
    </citation>
    <scope>NUCLEOTIDE SEQUENCE [LARGE SCALE GENOMIC DNA]</scope>
    <source>
        <strain evidence="1">JIC</strain>
    </source>
</reference>